<dbReference type="InterPro" id="IPR032710">
    <property type="entry name" value="NTF2-like_dom_sf"/>
</dbReference>
<sequence>MTKEEKLKLIKQYLAAYNTFDIDGMISLLHPSIEFKNISNNKINCHTKGVDEFRVIAEQSKVLFKSRQQIIKNFDVHNEQVSVEIFFEGVAAKDLSNEIKSGDKISFDGRSEFSFKDSKICQITDIS</sequence>
<organism evidence="2 3">
    <name type="scientific">Hyella patelloides LEGE 07179</name>
    <dbReference type="NCBI Taxonomy" id="945734"/>
    <lineage>
        <taxon>Bacteria</taxon>
        <taxon>Bacillati</taxon>
        <taxon>Cyanobacteriota</taxon>
        <taxon>Cyanophyceae</taxon>
        <taxon>Pleurocapsales</taxon>
        <taxon>Hyellaceae</taxon>
        <taxon>Hyella</taxon>
    </lineage>
</organism>
<gene>
    <name evidence="2" type="ORF">H1P_260016</name>
</gene>
<name>A0A563VSG1_9CYAN</name>
<reference evidence="2 3" key="1">
    <citation type="submission" date="2019-01" db="EMBL/GenBank/DDBJ databases">
        <authorList>
            <person name="Brito A."/>
        </authorList>
    </citation>
    <scope>NUCLEOTIDE SEQUENCE [LARGE SCALE GENOMIC DNA]</scope>
    <source>
        <strain evidence="2">1</strain>
    </source>
</reference>
<dbReference type="AlphaFoldDB" id="A0A563VSG1"/>
<protein>
    <recommendedName>
        <fullName evidence="1">SnoaL-like domain-containing protein</fullName>
    </recommendedName>
</protein>
<keyword evidence="3" id="KW-1185">Reference proteome</keyword>
<evidence type="ECO:0000259" key="1">
    <source>
        <dbReference type="Pfam" id="PF12680"/>
    </source>
</evidence>
<feature type="domain" description="SnoaL-like" evidence="1">
    <location>
        <begin position="11"/>
        <end position="122"/>
    </location>
</feature>
<dbReference type="SUPFAM" id="SSF54427">
    <property type="entry name" value="NTF2-like"/>
    <property type="match status" value="1"/>
</dbReference>
<dbReference type="RefSeq" id="WP_144864928.1">
    <property type="nucleotide sequence ID" value="NZ_LR213786.1"/>
</dbReference>
<dbReference type="Pfam" id="PF12680">
    <property type="entry name" value="SnoaL_2"/>
    <property type="match status" value="1"/>
</dbReference>
<accession>A0A563VSG1</accession>
<evidence type="ECO:0000313" key="2">
    <source>
        <dbReference type="EMBL" id="VEP14365.1"/>
    </source>
</evidence>
<dbReference type="InterPro" id="IPR037401">
    <property type="entry name" value="SnoaL-like"/>
</dbReference>
<dbReference type="EMBL" id="CAACVJ010000179">
    <property type="protein sequence ID" value="VEP14365.1"/>
    <property type="molecule type" value="Genomic_DNA"/>
</dbReference>
<dbReference type="OrthoDB" id="582835at2"/>
<dbReference type="Proteomes" id="UP000320055">
    <property type="component" value="Unassembled WGS sequence"/>
</dbReference>
<proteinExistence type="predicted"/>
<dbReference type="Gene3D" id="3.10.450.50">
    <property type="match status" value="1"/>
</dbReference>
<evidence type="ECO:0000313" key="3">
    <source>
        <dbReference type="Proteomes" id="UP000320055"/>
    </source>
</evidence>